<dbReference type="InterPro" id="IPR013022">
    <property type="entry name" value="Xyl_isomerase-like_TIM-brl"/>
</dbReference>
<dbReference type="SUPFAM" id="SSF51658">
    <property type="entry name" value="Xylose isomerase-like"/>
    <property type="match status" value="1"/>
</dbReference>
<protein>
    <submittedName>
        <fullName evidence="3">Sugar phosphate isomerase/epimerase</fullName>
    </submittedName>
</protein>
<dbReference type="RefSeq" id="WP_416343294.1">
    <property type="nucleotide sequence ID" value="NZ_JALQCY010000002.1"/>
</dbReference>
<dbReference type="EMBL" id="JALQCY010000002">
    <property type="protein sequence ID" value="MCK9793448.1"/>
    <property type="molecule type" value="Genomic_DNA"/>
</dbReference>
<dbReference type="Proteomes" id="UP001651050">
    <property type="component" value="Unassembled WGS sequence"/>
</dbReference>
<keyword evidence="4" id="KW-1185">Reference proteome</keyword>
<evidence type="ECO:0000313" key="4">
    <source>
        <dbReference type="Proteomes" id="UP001651050"/>
    </source>
</evidence>
<organism evidence="3 4">
    <name type="scientific">Isoptericola peretonis</name>
    <dbReference type="NCBI Taxonomy" id="2918523"/>
    <lineage>
        <taxon>Bacteria</taxon>
        <taxon>Bacillati</taxon>
        <taxon>Actinomycetota</taxon>
        <taxon>Actinomycetes</taxon>
        <taxon>Micrococcales</taxon>
        <taxon>Promicromonosporaceae</taxon>
        <taxon>Isoptericola</taxon>
    </lineage>
</organism>
<dbReference type="InterPro" id="IPR050312">
    <property type="entry name" value="IolE/XylAMocC-like"/>
</dbReference>
<dbReference type="Gene3D" id="3.20.20.150">
    <property type="entry name" value="Divalent-metal-dependent TIM barrel enzymes"/>
    <property type="match status" value="1"/>
</dbReference>
<accession>A0ABT0J1R9</accession>
<keyword evidence="1" id="KW-0119">Carbohydrate metabolism</keyword>
<proteinExistence type="predicted"/>
<comment type="caution">
    <text evidence="3">The sequence shown here is derived from an EMBL/GenBank/DDBJ whole genome shotgun (WGS) entry which is preliminary data.</text>
</comment>
<dbReference type="PANTHER" id="PTHR12110">
    <property type="entry name" value="HYDROXYPYRUVATE ISOMERASE"/>
    <property type="match status" value="1"/>
</dbReference>
<dbReference type="GO" id="GO:0016853">
    <property type="term" value="F:isomerase activity"/>
    <property type="evidence" value="ECO:0007669"/>
    <property type="project" value="UniProtKB-KW"/>
</dbReference>
<dbReference type="Pfam" id="PF01261">
    <property type="entry name" value="AP_endonuc_2"/>
    <property type="match status" value="1"/>
</dbReference>
<evidence type="ECO:0000256" key="1">
    <source>
        <dbReference type="ARBA" id="ARBA00023277"/>
    </source>
</evidence>
<dbReference type="PANTHER" id="PTHR12110:SF41">
    <property type="entry name" value="INOSOSE DEHYDRATASE"/>
    <property type="match status" value="1"/>
</dbReference>
<feature type="domain" description="Xylose isomerase-like TIM barrel" evidence="2">
    <location>
        <begin position="98"/>
        <end position="300"/>
    </location>
</feature>
<dbReference type="InterPro" id="IPR036237">
    <property type="entry name" value="Xyl_isomerase-like_sf"/>
</dbReference>
<evidence type="ECO:0000259" key="2">
    <source>
        <dbReference type="Pfam" id="PF01261"/>
    </source>
</evidence>
<gene>
    <name evidence="3" type="ORF">M1843_06800</name>
</gene>
<keyword evidence="3" id="KW-0413">Isomerase</keyword>
<sequence length="333" mass="36980">MCYGYDGDEALRRSLDTRDAPAPGALSRRTLLRGAVTGAAGLALTGTAAGAAAAAPHGHRWPAHGRRVPPGRISLQLWTVREGLGEPWGPGSYDETLTAVAEMGYPRVEQALGYFGRTARELRAFYDDLGIRASSSHDGISDSRAAVHEKFQNAVALGQRYVVVPFLDSASLSDWQQWAEQMNAEARVARQYGLAYGYHNHAHEFTTDLGGGVTPWDVLTSTLDPRYVHLEIDIYWVVTGGVNLGLSNDAAQRFAIRTIQRSPLRVRQYHVKDRHTTGPEETSHADLGTGFIDFERFFRAHQVEEYIVENDTPDVTYLQTADVGYDYLRRIRF</sequence>
<dbReference type="PROSITE" id="PS51318">
    <property type="entry name" value="TAT"/>
    <property type="match status" value="1"/>
</dbReference>
<reference evidence="3 4" key="1">
    <citation type="submission" date="2022-02" db="EMBL/GenBank/DDBJ databases">
        <title>The car tank lid bacteriome: a reservoir of bacteria with potential in bioremediation of fuel.</title>
        <authorList>
            <person name="Vidal-Verdu A."/>
            <person name="Gomez-Martinez D."/>
            <person name="Latorre-Perez A."/>
            <person name="Pereto J."/>
            <person name="Porcar M."/>
        </authorList>
    </citation>
    <scope>NUCLEOTIDE SEQUENCE [LARGE SCALE GENOMIC DNA]</scope>
    <source>
        <strain evidence="3 4">4D.3</strain>
    </source>
</reference>
<name>A0ABT0J1R9_9MICO</name>
<evidence type="ECO:0000313" key="3">
    <source>
        <dbReference type="EMBL" id="MCK9793448.1"/>
    </source>
</evidence>
<dbReference type="InterPro" id="IPR006311">
    <property type="entry name" value="TAT_signal"/>
</dbReference>